<reference evidence="13" key="1">
    <citation type="submission" date="2017-02" db="UniProtKB">
        <authorList>
            <consortium name="WormBaseParasite"/>
        </authorList>
    </citation>
    <scope>IDENTIFICATION</scope>
</reference>
<dbReference type="OrthoDB" id="5791097at2759"/>
<keyword evidence="4 9" id="KW-0812">Transmembrane</keyword>
<dbReference type="SUPFAM" id="SSF161093">
    <property type="entry name" value="MgtE membrane domain-like"/>
    <property type="match status" value="1"/>
</dbReference>
<evidence type="ECO:0000256" key="9">
    <source>
        <dbReference type="SAM" id="Phobius"/>
    </source>
</evidence>
<proteinExistence type="inferred from homology"/>
<keyword evidence="3" id="KW-0813">Transport</keyword>
<feature type="transmembrane region" description="Helical" evidence="9">
    <location>
        <begin position="144"/>
        <end position="171"/>
    </location>
</feature>
<evidence type="ECO:0000256" key="3">
    <source>
        <dbReference type="ARBA" id="ARBA00022448"/>
    </source>
</evidence>
<dbReference type="Pfam" id="PF01769">
    <property type="entry name" value="MgtE"/>
    <property type="match status" value="1"/>
</dbReference>
<evidence type="ECO:0000313" key="12">
    <source>
        <dbReference type="Proteomes" id="UP000267096"/>
    </source>
</evidence>
<evidence type="ECO:0000256" key="1">
    <source>
        <dbReference type="ARBA" id="ARBA00004141"/>
    </source>
</evidence>
<dbReference type="Proteomes" id="UP000267096">
    <property type="component" value="Unassembled WGS sequence"/>
</dbReference>
<comment type="subcellular location">
    <subcellularLocation>
        <location evidence="1">Membrane</location>
        <topology evidence="1">Multi-pass membrane protein</topology>
    </subcellularLocation>
</comment>
<feature type="domain" description="SLC41A/MgtE integral membrane" evidence="10">
    <location>
        <begin position="70"/>
        <end position="202"/>
    </location>
</feature>
<comment type="similarity">
    <text evidence="2">Belongs to the SLC41A transporter family.</text>
</comment>
<protein>
    <submittedName>
        <fullName evidence="13">MgtE domain-containing protein</fullName>
    </submittedName>
</protein>
<evidence type="ECO:0000256" key="5">
    <source>
        <dbReference type="ARBA" id="ARBA00022842"/>
    </source>
</evidence>
<dbReference type="InterPro" id="IPR045349">
    <property type="entry name" value="SLC41A1-3"/>
</dbReference>
<dbReference type="InterPro" id="IPR036739">
    <property type="entry name" value="SLC41_membr_dom_sf"/>
</dbReference>
<dbReference type="GO" id="GO:0008324">
    <property type="term" value="F:monoatomic cation transmembrane transporter activity"/>
    <property type="evidence" value="ECO:0007669"/>
    <property type="project" value="InterPro"/>
</dbReference>
<evidence type="ECO:0000256" key="7">
    <source>
        <dbReference type="ARBA" id="ARBA00023065"/>
    </source>
</evidence>
<dbReference type="WBParaSite" id="ASIM_0002011301-mRNA-1">
    <property type="protein sequence ID" value="ASIM_0002011301-mRNA-1"/>
    <property type="gene ID" value="ASIM_0002011301"/>
</dbReference>
<name>A0A0M3KGJ9_ANISI</name>
<feature type="transmembrane region" description="Helical" evidence="9">
    <location>
        <begin position="183"/>
        <end position="205"/>
    </location>
</feature>
<dbReference type="EMBL" id="UYRR01037347">
    <property type="protein sequence ID" value="VDK70051.1"/>
    <property type="molecule type" value="Genomic_DNA"/>
</dbReference>
<feature type="transmembrane region" description="Helical" evidence="9">
    <location>
        <begin position="107"/>
        <end position="132"/>
    </location>
</feature>
<feature type="transmembrane region" description="Helical" evidence="9">
    <location>
        <begin position="34"/>
        <end position="51"/>
    </location>
</feature>
<evidence type="ECO:0000256" key="2">
    <source>
        <dbReference type="ARBA" id="ARBA00009749"/>
    </source>
</evidence>
<accession>A0A0M3KGJ9</accession>
<keyword evidence="7" id="KW-0406">Ion transport</keyword>
<keyword evidence="8 9" id="KW-0472">Membrane</keyword>
<keyword evidence="12" id="KW-1185">Reference proteome</keyword>
<dbReference type="GO" id="GO:0005886">
    <property type="term" value="C:plasma membrane"/>
    <property type="evidence" value="ECO:0007669"/>
    <property type="project" value="TreeGrafter"/>
</dbReference>
<organism evidence="13">
    <name type="scientific">Anisakis simplex</name>
    <name type="common">Herring worm</name>
    <dbReference type="NCBI Taxonomy" id="6269"/>
    <lineage>
        <taxon>Eukaryota</taxon>
        <taxon>Metazoa</taxon>
        <taxon>Ecdysozoa</taxon>
        <taxon>Nematoda</taxon>
        <taxon>Chromadorea</taxon>
        <taxon>Rhabditida</taxon>
        <taxon>Spirurina</taxon>
        <taxon>Ascaridomorpha</taxon>
        <taxon>Ascaridoidea</taxon>
        <taxon>Anisakidae</taxon>
        <taxon>Anisakis</taxon>
        <taxon>Anisakis simplex complex</taxon>
    </lineage>
</organism>
<sequence length="239" mass="25519">MKEFPYFWDGCSNDANNSTLGIGRVNITVPPLSSLPFLISGIGLIAAGLFFERARDWPFFQQVPEVVVLVPALLGLKGNLETTYASRLSTLANKGELQTREEVTWTVFSNICLIETQAIVLSFFAAVISLALSRFQIQFKMTHVMLVMSSAISAAAVASIVLACLIAFVVVSSNKCGINPDNVSTPIAASVGDLVTLSVLVGSGSAMLPMCTEVNNCLLSIVILVGIVLILPIISYFAI</sequence>
<dbReference type="Gene3D" id="1.10.357.20">
    <property type="entry name" value="SLC41 divalent cation transporters, integral membrane domain"/>
    <property type="match status" value="1"/>
</dbReference>
<keyword evidence="5" id="KW-0460">Magnesium</keyword>
<evidence type="ECO:0000256" key="6">
    <source>
        <dbReference type="ARBA" id="ARBA00022989"/>
    </source>
</evidence>
<dbReference type="InterPro" id="IPR006667">
    <property type="entry name" value="SLC41_membr_dom"/>
</dbReference>
<gene>
    <name evidence="11" type="ORF">ASIM_LOCUS19497</name>
</gene>
<dbReference type="AlphaFoldDB" id="A0A0M3KGJ9"/>
<reference evidence="11 12" key="2">
    <citation type="submission" date="2018-11" db="EMBL/GenBank/DDBJ databases">
        <authorList>
            <consortium name="Pathogen Informatics"/>
        </authorList>
    </citation>
    <scope>NUCLEOTIDE SEQUENCE [LARGE SCALE GENOMIC DNA]</scope>
</reference>
<dbReference type="PANTHER" id="PTHR16228">
    <property type="entry name" value="DIVALENT CATION TRANSPORTER SOLUTE CARRIER FAMILY 41"/>
    <property type="match status" value="1"/>
</dbReference>
<dbReference type="FunFam" id="1.10.357.20:FF:000001">
    <property type="entry name" value="Solute carrier family 41 member 2"/>
    <property type="match status" value="1"/>
</dbReference>
<feature type="transmembrane region" description="Helical" evidence="9">
    <location>
        <begin position="217"/>
        <end position="238"/>
    </location>
</feature>
<evidence type="ECO:0000313" key="11">
    <source>
        <dbReference type="EMBL" id="VDK70051.1"/>
    </source>
</evidence>
<keyword evidence="6 9" id="KW-1133">Transmembrane helix</keyword>
<evidence type="ECO:0000313" key="13">
    <source>
        <dbReference type="WBParaSite" id="ASIM_0002011301-mRNA-1"/>
    </source>
</evidence>
<evidence type="ECO:0000256" key="8">
    <source>
        <dbReference type="ARBA" id="ARBA00023136"/>
    </source>
</evidence>
<dbReference type="PANTHER" id="PTHR16228:SF21">
    <property type="entry name" value="SLC41A_MGTE INTEGRAL MEMBRANE DOMAIN-CONTAINING PROTEIN"/>
    <property type="match status" value="1"/>
</dbReference>
<evidence type="ECO:0000259" key="10">
    <source>
        <dbReference type="Pfam" id="PF01769"/>
    </source>
</evidence>
<evidence type="ECO:0000256" key="4">
    <source>
        <dbReference type="ARBA" id="ARBA00022692"/>
    </source>
</evidence>